<dbReference type="Pfam" id="PF11162">
    <property type="entry name" value="DUF2946"/>
    <property type="match status" value="1"/>
</dbReference>
<evidence type="ECO:0000313" key="4">
    <source>
        <dbReference type="Proteomes" id="UP000239710"/>
    </source>
</evidence>
<reference evidence="1 4" key="2">
    <citation type="submission" date="2016-08" db="EMBL/GenBank/DDBJ databases">
        <title>Evolution of the type three secretion system and type three effector repertoires in Xanthomonas.</title>
        <authorList>
            <person name="Merda D."/>
            <person name="Briand M."/>
            <person name="Bosis E."/>
            <person name="Rousseau C."/>
            <person name="Portier P."/>
            <person name="Jacques M.-A."/>
            <person name="Fischer-Le Saux M."/>
        </authorList>
    </citation>
    <scope>NUCLEOTIDE SEQUENCE [LARGE SCALE GENOMIC DNA]</scope>
    <source>
        <strain evidence="1 4">CFBP1976</strain>
    </source>
</reference>
<accession>A0A1C3NQD1</accession>
<name>A0A1C3NQD1_9XANT</name>
<dbReference type="OrthoDB" id="6009145at2"/>
<dbReference type="STRING" id="56449.XBLMG947_3334"/>
<dbReference type="EMBL" id="FLTX01000054">
    <property type="protein sequence ID" value="SBV52538.1"/>
    <property type="molecule type" value="Genomic_DNA"/>
</dbReference>
<protein>
    <submittedName>
        <fullName evidence="1">DUF2946 domain-containing protein</fullName>
    </submittedName>
</protein>
<evidence type="ECO:0000313" key="2">
    <source>
        <dbReference type="EMBL" id="SBV52538.1"/>
    </source>
</evidence>
<reference evidence="2 3" key="1">
    <citation type="submission" date="2016-06" db="EMBL/GenBank/DDBJ databases">
        <authorList>
            <person name="Kjaerup R.B."/>
            <person name="Dalgaard T.S."/>
            <person name="Juul-Madsen H.R."/>
        </authorList>
    </citation>
    <scope>NUCLEOTIDE SEQUENCE [LARGE SCALE GENOMIC DNA]</scope>
    <source>
        <strain evidence="2">LMG947</strain>
    </source>
</reference>
<proteinExistence type="predicted"/>
<organism evidence="2 3">
    <name type="scientific">Xanthomonas bromi</name>
    <dbReference type="NCBI Taxonomy" id="56449"/>
    <lineage>
        <taxon>Bacteria</taxon>
        <taxon>Pseudomonadati</taxon>
        <taxon>Pseudomonadota</taxon>
        <taxon>Gammaproteobacteria</taxon>
        <taxon>Lysobacterales</taxon>
        <taxon>Lysobacteraceae</taxon>
        <taxon>Xanthomonas</taxon>
    </lineage>
</organism>
<gene>
    <name evidence="2" type="ORF">XBLMG947_3334</name>
    <name evidence="1" type="ORF">XbrCFBP1976_16570</name>
</gene>
<dbReference type="EMBL" id="MDCE01000027">
    <property type="protein sequence ID" value="PPV05526.1"/>
    <property type="molecule type" value="Genomic_DNA"/>
</dbReference>
<evidence type="ECO:0000313" key="1">
    <source>
        <dbReference type="EMBL" id="PPV05526.1"/>
    </source>
</evidence>
<evidence type="ECO:0000313" key="3">
    <source>
        <dbReference type="Proteomes" id="UP000092503"/>
    </source>
</evidence>
<dbReference type="Proteomes" id="UP000239710">
    <property type="component" value="Unassembled WGS sequence"/>
</dbReference>
<keyword evidence="4" id="KW-1185">Reference proteome</keyword>
<dbReference type="InterPro" id="IPR021333">
    <property type="entry name" value="DUF2946"/>
</dbReference>
<dbReference type="Proteomes" id="UP000092503">
    <property type="component" value="Unassembled WGS sequence"/>
</dbReference>
<dbReference type="RefSeq" id="WP_065469730.1">
    <property type="nucleotide sequence ID" value="NZ_FLTX01000054.1"/>
</dbReference>
<dbReference type="AlphaFoldDB" id="A0A1C3NQD1"/>
<sequence length="147" mass="15573">MLHSFCRHRLLPLLACLAVVLMLVAPLISRWSQAQPTEPMCMSAPALSAESSLHAGHRTPSPAAAAHPHHSALALSGSRHTGTHDAAMHGEACDYCVLAARLLPLLIVAVLCLLQLRPTLARARTQAGARSVLRWSALGARGPPLHA</sequence>